<sequence>MKHNKKLIGTSLLTATTASLCCISPVLAMLAGTSGIASTFSWINPFRPYLIGLTVLVLVFEWYQRLRPRTQEELECACDEDEKTSFWQSKKFLGIVTVFAAIMLAFPYYSSVFYPQNKTNDTPTMSNNIREITVDVKGMTCLGCEAHVESEINKLDGIFNVKADFEKANTVIKFDHAKVDAGKIEEAILKTGYKIVK</sequence>
<keyword evidence="5" id="KW-0475">Mercuric resistance</keyword>
<dbReference type="RefSeq" id="WP_251806982.1">
    <property type="nucleotide sequence ID" value="NZ_CP166679.1"/>
</dbReference>
<dbReference type="SUPFAM" id="SSF55008">
    <property type="entry name" value="HMA, heavy metal-associated domain"/>
    <property type="match status" value="1"/>
</dbReference>
<evidence type="ECO:0000256" key="15">
    <source>
        <dbReference type="SAM" id="Phobius"/>
    </source>
</evidence>
<feature type="domain" description="HMA" evidence="17">
    <location>
        <begin position="130"/>
        <end position="196"/>
    </location>
</feature>
<feature type="transmembrane region" description="Helical" evidence="15">
    <location>
        <begin position="46"/>
        <end position="63"/>
    </location>
</feature>
<evidence type="ECO:0000256" key="13">
    <source>
        <dbReference type="ARBA" id="ARBA00030934"/>
    </source>
</evidence>
<evidence type="ECO:0000256" key="8">
    <source>
        <dbReference type="ARBA" id="ARBA00022692"/>
    </source>
</evidence>
<comment type="subcellular location">
    <subcellularLocation>
        <location evidence="1">Cell inner membrane</location>
        <topology evidence="1">Multi-pass membrane protein</topology>
    </subcellularLocation>
</comment>
<dbReference type="InterPro" id="IPR017969">
    <property type="entry name" value="Heavy-metal-associated_CS"/>
</dbReference>
<evidence type="ECO:0000256" key="3">
    <source>
        <dbReference type="ARBA" id="ARBA00017053"/>
    </source>
</evidence>
<organism evidence="18 19">
    <name type="scientific">Arenibacter antarcticus</name>
    <dbReference type="NCBI Taxonomy" id="2040469"/>
    <lineage>
        <taxon>Bacteria</taxon>
        <taxon>Pseudomonadati</taxon>
        <taxon>Bacteroidota</taxon>
        <taxon>Flavobacteriia</taxon>
        <taxon>Flavobacteriales</taxon>
        <taxon>Flavobacteriaceae</taxon>
        <taxon>Arenibacter</taxon>
    </lineage>
</organism>
<comment type="caution">
    <text evidence="18">The sequence shown here is derived from an EMBL/GenBank/DDBJ whole genome shotgun (WGS) entry which is preliminary data.</text>
</comment>
<keyword evidence="11 15" id="KW-1133">Transmembrane helix</keyword>
<evidence type="ECO:0000256" key="11">
    <source>
        <dbReference type="ARBA" id="ARBA00022989"/>
    </source>
</evidence>
<evidence type="ECO:0000313" key="18">
    <source>
        <dbReference type="EMBL" id="MFD2788610.1"/>
    </source>
</evidence>
<evidence type="ECO:0000256" key="4">
    <source>
        <dbReference type="ARBA" id="ARBA00022448"/>
    </source>
</evidence>
<keyword evidence="7" id="KW-0997">Cell inner membrane</keyword>
<protein>
    <recommendedName>
        <fullName evidence="3">Mercuric transport protein MerT</fullName>
    </recommendedName>
    <alternativeName>
        <fullName evidence="13">Mercury ion transport protein</fullName>
    </alternativeName>
</protein>
<evidence type="ECO:0000259" key="17">
    <source>
        <dbReference type="PROSITE" id="PS50846"/>
    </source>
</evidence>
<keyword evidence="6" id="KW-1003">Cell membrane</keyword>
<evidence type="ECO:0000256" key="6">
    <source>
        <dbReference type="ARBA" id="ARBA00022475"/>
    </source>
</evidence>
<keyword evidence="12 15" id="KW-0472">Membrane</keyword>
<feature type="signal peptide" evidence="16">
    <location>
        <begin position="1"/>
        <end position="28"/>
    </location>
</feature>
<evidence type="ECO:0000256" key="2">
    <source>
        <dbReference type="ARBA" id="ARBA00008224"/>
    </source>
</evidence>
<evidence type="ECO:0000256" key="1">
    <source>
        <dbReference type="ARBA" id="ARBA00004429"/>
    </source>
</evidence>
<evidence type="ECO:0000256" key="10">
    <source>
        <dbReference type="ARBA" id="ARBA00022914"/>
    </source>
</evidence>
<keyword evidence="10" id="KW-0476">Mercury</keyword>
<gene>
    <name evidence="18" type="primary">merTP</name>
    <name evidence="18" type="ORF">ACFS1K_02430</name>
</gene>
<evidence type="ECO:0000256" key="14">
    <source>
        <dbReference type="ARBA" id="ARBA00045720"/>
    </source>
</evidence>
<dbReference type="NCBIfam" id="NF033556">
    <property type="entry name" value="MerTP_fusion"/>
    <property type="match status" value="1"/>
</dbReference>
<dbReference type="Pfam" id="PF00403">
    <property type="entry name" value="HMA"/>
    <property type="match status" value="1"/>
</dbReference>
<dbReference type="Gene3D" id="1.10.287.910">
    <property type="entry name" value="bacterial mercury transporter, merf"/>
    <property type="match status" value="1"/>
</dbReference>
<dbReference type="InterPro" id="IPR006121">
    <property type="entry name" value="HMA_dom"/>
</dbReference>
<evidence type="ECO:0000256" key="9">
    <source>
        <dbReference type="ARBA" id="ARBA00022723"/>
    </source>
</evidence>
<comment type="similarity">
    <text evidence="2">Belongs to the MerT family.</text>
</comment>
<evidence type="ECO:0000256" key="5">
    <source>
        <dbReference type="ARBA" id="ARBA00022466"/>
    </source>
</evidence>
<proteinExistence type="inferred from homology"/>
<evidence type="ECO:0000256" key="7">
    <source>
        <dbReference type="ARBA" id="ARBA00022519"/>
    </source>
</evidence>
<keyword evidence="8 15" id="KW-0812">Transmembrane</keyword>
<feature type="chain" id="PRO_5046283076" description="Mercuric transport protein MerT" evidence="16">
    <location>
        <begin position="29"/>
        <end position="197"/>
    </location>
</feature>
<dbReference type="Pfam" id="PF02411">
    <property type="entry name" value="MerT"/>
    <property type="match status" value="1"/>
</dbReference>
<accession>A0ABW5VBE9</accession>
<dbReference type="InterPro" id="IPR036163">
    <property type="entry name" value="HMA_dom_sf"/>
</dbReference>
<dbReference type="Proteomes" id="UP001597532">
    <property type="component" value="Unassembled WGS sequence"/>
</dbReference>
<reference evidence="19" key="1">
    <citation type="journal article" date="2019" name="Int. J. Syst. Evol. Microbiol.">
        <title>The Global Catalogue of Microorganisms (GCM) 10K type strain sequencing project: providing services to taxonomists for standard genome sequencing and annotation.</title>
        <authorList>
            <consortium name="The Broad Institute Genomics Platform"/>
            <consortium name="The Broad Institute Genome Sequencing Center for Infectious Disease"/>
            <person name="Wu L."/>
            <person name="Ma J."/>
        </authorList>
    </citation>
    <scope>NUCLEOTIDE SEQUENCE [LARGE SCALE GENOMIC DNA]</scope>
    <source>
        <strain evidence="19">KCTC 52924</strain>
    </source>
</reference>
<evidence type="ECO:0000256" key="16">
    <source>
        <dbReference type="SAM" id="SignalP"/>
    </source>
</evidence>
<keyword evidence="4" id="KW-0813">Transport</keyword>
<dbReference type="CDD" id="cd00371">
    <property type="entry name" value="HMA"/>
    <property type="match status" value="1"/>
</dbReference>
<evidence type="ECO:0000313" key="19">
    <source>
        <dbReference type="Proteomes" id="UP001597532"/>
    </source>
</evidence>
<feature type="transmembrane region" description="Helical" evidence="15">
    <location>
        <begin position="92"/>
        <end position="110"/>
    </location>
</feature>
<dbReference type="EMBL" id="JBHUOK010000004">
    <property type="protein sequence ID" value="MFD2788610.1"/>
    <property type="molecule type" value="Genomic_DNA"/>
</dbReference>
<comment type="function">
    <text evidence="14">Involved in mercury resistance. Probably transfers a mercuric ion from the periplasmic Hg(2+)-binding protein MerP to the cytoplasmic mercuric reductase MerA.</text>
</comment>
<dbReference type="PROSITE" id="PS01047">
    <property type="entry name" value="HMA_1"/>
    <property type="match status" value="1"/>
</dbReference>
<dbReference type="InterPro" id="IPR003457">
    <property type="entry name" value="Transprt_MerT"/>
</dbReference>
<keyword evidence="16" id="KW-0732">Signal</keyword>
<dbReference type="PROSITE" id="PS50846">
    <property type="entry name" value="HMA_2"/>
    <property type="match status" value="1"/>
</dbReference>
<keyword evidence="9" id="KW-0479">Metal-binding</keyword>
<dbReference type="Gene3D" id="3.30.70.100">
    <property type="match status" value="1"/>
</dbReference>
<keyword evidence="19" id="KW-1185">Reference proteome</keyword>
<evidence type="ECO:0000256" key="12">
    <source>
        <dbReference type="ARBA" id="ARBA00023136"/>
    </source>
</evidence>
<name>A0ABW5VBE9_9FLAO</name>